<organism evidence="5 6">
    <name type="scientific">Kribbella steppae</name>
    <dbReference type="NCBI Taxonomy" id="2512223"/>
    <lineage>
        <taxon>Bacteria</taxon>
        <taxon>Bacillati</taxon>
        <taxon>Actinomycetota</taxon>
        <taxon>Actinomycetes</taxon>
        <taxon>Propionibacteriales</taxon>
        <taxon>Kribbellaceae</taxon>
        <taxon>Kribbella</taxon>
    </lineage>
</organism>
<keyword evidence="1" id="KW-0805">Transcription regulation</keyword>
<evidence type="ECO:0000256" key="2">
    <source>
        <dbReference type="ARBA" id="ARBA00023125"/>
    </source>
</evidence>
<dbReference type="GO" id="GO:0003700">
    <property type="term" value="F:DNA-binding transcription factor activity"/>
    <property type="evidence" value="ECO:0007669"/>
    <property type="project" value="TreeGrafter"/>
</dbReference>
<dbReference type="Gene3D" id="1.10.260.40">
    <property type="entry name" value="lambda repressor-like DNA-binding domains"/>
    <property type="match status" value="1"/>
</dbReference>
<protein>
    <submittedName>
        <fullName evidence="5">DNA-binding LacI/PurR family transcriptional regulator</fullName>
    </submittedName>
</protein>
<dbReference type="SUPFAM" id="SSF53822">
    <property type="entry name" value="Periplasmic binding protein-like I"/>
    <property type="match status" value="1"/>
</dbReference>
<dbReference type="PROSITE" id="PS00356">
    <property type="entry name" value="HTH_LACI_1"/>
    <property type="match status" value="1"/>
</dbReference>
<feature type="domain" description="HTH lacI-type" evidence="4">
    <location>
        <begin position="20"/>
        <end position="74"/>
    </location>
</feature>
<dbReference type="SMART" id="SM00354">
    <property type="entry name" value="HTH_LACI"/>
    <property type="match status" value="1"/>
</dbReference>
<keyword evidence="2 5" id="KW-0238">DNA-binding</keyword>
<dbReference type="Gene3D" id="3.40.50.2300">
    <property type="match status" value="2"/>
</dbReference>
<dbReference type="GO" id="GO:0000976">
    <property type="term" value="F:transcription cis-regulatory region binding"/>
    <property type="evidence" value="ECO:0007669"/>
    <property type="project" value="TreeGrafter"/>
</dbReference>
<evidence type="ECO:0000259" key="4">
    <source>
        <dbReference type="PROSITE" id="PS50932"/>
    </source>
</evidence>
<dbReference type="Pfam" id="PF00356">
    <property type="entry name" value="LacI"/>
    <property type="match status" value="1"/>
</dbReference>
<evidence type="ECO:0000256" key="1">
    <source>
        <dbReference type="ARBA" id="ARBA00023015"/>
    </source>
</evidence>
<dbReference type="SUPFAM" id="SSF47413">
    <property type="entry name" value="lambda repressor-like DNA-binding domains"/>
    <property type="match status" value="1"/>
</dbReference>
<comment type="caution">
    <text evidence="5">The sequence shown here is derived from an EMBL/GenBank/DDBJ whole genome shotgun (WGS) entry which is preliminary data.</text>
</comment>
<dbReference type="PROSITE" id="PS50932">
    <property type="entry name" value="HTH_LACI_2"/>
    <property type="match status" value="1"/>
</dbReference>
<dbReference type="Pfam" id="PF13377">
    <property type="entry name" value="Peripla_BP_3"/>
    <property type="match status" value="1"/>
</dbReference>
<dbReference type="InterPro" id="IPR010982">
    <property type="entry name" value="Lambda_DNA-bd_dom_sf"/>
</dbReference>
<dbReference type="InterPro" id="IPR000843">
    <property type="entry name" value="HTH_LacI"/>
</dbReference>
<keyword evidence="6" id="KW-1185">Reference proteome</keyword>
<dbReference type="InterPro" id="IPR046335">
    <property type="entry name" value="LacI/GalR-like_sensor"/>
</dbReference>
<dbReference type="CDD" id="cd06267">
    <property type="entry name" value="PBP1_LacI_sugar_binding-like"/>
    <property type="match status" value="1"/>
</dbReference>
<dbReference type="AlphaFoldDB" id="A0A4R2GZ39"/>
<dbReference type="InterPro" id="IPR028082">
    <property type="entry name" value="Peripla_BP_I"/>
</dbReference>
<sequence length="351" mass="37777">MHYGVGETKDRWVGGDAVAVTMRDVARHAGVSPKTVSNVMNGYPYIREETRIKVLASIDALGYQMNISARNLKSGRTGIIGLAVPELSNPYFAELADAAIAAAGEHGLTVMIETTNADRERELTALARPRGHLVDGLLYSPLGLGPEDVEQLRTPTPMVLLGERIFHGPVDHVMIDNVEGTKAVIRHLLDQGRRRIAVIGIRPGEKVGTAAIRYGAYAETLTEYGVPVPEQLAVSGGKWHRSSGADAMEELLATGQKFDAVFALNDTLALGAVRALTAHGIRIPDDVAVAGFDNIDEASYSSPTLTTVDPNRTQIARKAVELLVQRMAGDDSEHQEIVASYELHVRESTAG</sequence>
<dbReference type="Proteomes" id="UP000294508">
    <property type="component" value="Unassembled WGS sequence"/>
</dbReference>
<evidence type="ECO:0000313" key="5">
    <source>
        <dbReference type="EMBL" id="TCO16568.1"/>
    </source>
</evidence>
<evidence type="ECO:0000256" key="3">
    <source>
        <dbReference type="ARBA" id="ARBA00023163"/>
    </source>
</evidence>
<proteinExistence type="predicted"/>
<reference evidence="5 6" key="1">
    <citation type="journal article" date="2015" name="Stand. Genomic Sci.">
        <title>Genomic Encyclopedia of Bacterial and Archaeal Type Strains, Phase III: the genomes of soil and plant-associated and newly described type strains.</title>
        <authorList>
            <person name="Whitman W.B."/>
            <person name="Woyke T."/>
            <person name="Klenk H.P."/>
            <person name="Zhou Y."/>
            <person name="Lilburn T.G."/>
            <person name="Beck B.J."/>
            <person name="De Vos P."/>
            <person name="Vandamme P."/>
            <person name="Eisen J.A."/>
            <person name="Garrity G."/>
            <person name="Hugenholtz P."/>
            <person name="Kyrpides N.C."/>
        </authorList>
    </citation>
    <scope>NUCLEOTIDE SEQUENCE [LARGE SCALE GENOMIC DNA]</scope>
    <source>
        <strain evidence="5 6">VKM Ac-2572</strain>
    </source>
</reference>
<gene>
    <name evidence="5" type="ORF">EV652_12061</name>
</gene>
<accession>A0A4R2GZ39</accession>
<keyword evidence="3" id="KW-0804">Transcription</keyword>
<name>A0A4R2GZ39_9ACTN</name>
<dbReference type="CDD" id="cd01392">
    <property type="entry name" value="HTH_LacI"/>
    <property type="match status" value="1"/>
</dbReference>
<dbReference type="PANTHER" id="PTHR30146">
    <property type="entry name" value="LACI-RELATED TRANSCRIPTIONAL REPRESSOR"/>
    <property type="match status" value="1"/>
</dbReference>
<dbReference type="PANTHER" id="PTHR30146:SF109">
    <property type="entry name" value="HTH-TYPE TRANSCRIPTIONAL REGULATOR GALS"/>
    <property type="match status" value="1"/>
</dbReference>
<evidence type="ECO:0000313" key="6">
    <source>
        <dbReference type="Proteomes" id="UP000294508"/>
    </source>
</evidence>
<dbReference type="EMBL" id="SLWN01000020">
    <property type="protein sequence ID" value="TCO16568.1"/>
    <property type="molecule type" value="Genomic_DNA"/>
</dbReference>